<keyword evidence="2" id="KW-1185">Reference proteome</keyword>
<dbReference type="EMBL" id="JANPWB010000011">
    <property type="protein sequence ID" value="KAJ1130228.1"/>
    <property type="molecule type" value="Genomic_DNA"/>
</dbReference>
<evidence type="ECO:0000313" key="1">
    <source>
        <dbReference type="EMBL" id="KAJ1130228.1"/>
    </source>
</evidence>
<gene>
    <name evidence="1" type="ORF">NDU88_008584</name>
</gene>
<evidence type="ECO:0000313" key="2">
    <source>
        <dbReference type="Proteomes" id="UP001066276"/>
    </source>
</evidence>
<proteinExistence type="predicted"/>
<dbReference type="AlphaFoldDB" id="A0AAV7PWL2"/>
<name>A0AAV7PWL2_PLEWA</name>
<accession>A0AAV7PWL2</accession>
<protein>
    <submittedName>
        <fullName evidence="1">Uncharacterized protein</fullName>
    </submittedName>
</protein>
<reference evidence="1" key="1">
    <citation type="journal article" date="2022" name="bioRxiv">
        <title>Sequencing and chromosome-scale assembly of the giantPleurodeles waltlgenome.</title>
        <authorList>
            <person name="Brown T."/>
            <person name="Elewa A."/>
            <person name="Iarovenko S."/>
            <person name="Subramanian E."/>
            <person name="Araus A.J."/>
            <person name="Petzold A."/>
            <person name="Susuki M."/>
            <person name="Suzuki K.-i.T."/>
            <person name="Hayashi T."/>
            <person name="Toyoda A."/>
            <person name="Oliveira C."/>
            <person name="Osipova E."/>
            <person name="Leigh N.D."/>
            <person name="Simon A."/>
            <person name="Yun M.H."/>
        </authorList>
    </citation>
    <scope>NUCLEOTIDE SEQUENCE</scope>
    <source>
        <strain evidence="1">20211129_DDA</strain>
        <tissue evidence="1">Liver</tissue>
    </source>
</reference>
<organism evidence="1 2">
    <name type="scientific">Pleurodeles waltl</name>
    <name type="common">Iberian ribbed newt</name>
    <dbReference type="NCBI Taxonomy" id="8319"/>
    <lineage>
        <taxon>Eukaryota</taxon>
        <taxon>Metazoa</taxon>
        <taxon>Chordata</taxon>
        <taxon>Craniata</taxon>
        <taxon>Vertebrata</taxon>
        <taxon>Euteleostomi</taxon>
        <taxon>Amphibia</taxon>
        <taxon>Batrachia</taxon>
        <taxon>Caudata</taxon>
        <taxon>Salamandroidea</taxon>
        <taxon>Salamandridae</taxon>
        <taxon>Pleurodelinae</taxon>
        <taxon>Pleurodeles</taxon>
    </lineage>
</organism>
<comment type="caution">
    <text evidence="1">The sequence shown here is derived from an EMBL/GenBank/DDBJ whole genome shotgun (WGS) entry which is preliminary data.</text>
</comment>
<sequence>MRIVDFGSRRGGTFGPFKLDLRARFAGRVLWTSAAGGAGPLAPSNLTRVPASRDARCGLRQQEGRDLLAPLN</sequence>
<dbReference type="Proteomes" id="UP001066276">
    <property type="component" value="Chromosome 7"/>
</dbReference>